<accession>A0A3M3A922</accession>
<feature type="domain" description="Endonuclease GajA/Old nuclease/RecF-like AAA" evidence="1">
    <location>
        <begin position="317"/>
        <end position="431"/>
    </location>
</feature>
<reference evidence="2 3" key="1">
    <citation type="submission" date="2018-08" db="EMBL/GenBank/DDBJ databases">
        <title>Recombination of ecologically and evolutionarily significant loci maintains genetic cohesion in the Pseudomonas syringae species complex.</title>
        <authorList>
            <person name="Dillon M."/>
            <person name="Thakur S."/>
            <person name="Almeida R.N.D."/>
            <person name="Weir B.S."/>
            <person name="Guttman D.S."/>
        </authorList>
    </citation>
    <scope>NUCLEOTIDE SEQUENCE [LARGE SCALE GENOMIC DNA]</scope>
    <source>
        <strain evidence="2 3">ICMP 8636</strain>
    </source>
</reference>
<dbReference type="InterPro" id="IPR051396">
    <property type="entry name" value="Bact_Antivir_Def_Nuclease"/>
</dbReference>
<evidence type="ECO:0000313" key="3">
    <source>
        <dbReference type="Proteomes" id="UP000272627"/>
    </source>
</evidence>
<evidence type="ECO:0000259" key="1">
    <source>
        <dbReference type="Pfam" id="PF13175"/>
    </source>
</evidence>
<dbReference type="AlphaFoldDB" id="A0A3M3A922"/>
<sequence>MTMRLSKVRVQNYRSIIDTGEFEIEQLKTILVGPNEAGKTAILQAIQQINAPEGVKGFNPLRDYPRARYTQISRGELKPDDIEVVTATFALDKADLDFAPEKIKGQVTSYTFTRYLSNTSRHSLNGITTPCYKDIKNDLIRLAAHLDREIPEGSPKPRTESLNKLVSDVVPNRYLWSVAEILKPWLDQMLPYVDEENQKEVARWETIVAALDDDAEVNKFRLHLQKTRPVFVLYSNYFRVKPIIHLGNLAKRLEANTLDDDAYDYGNICLLKLLGFTAQELSDLGKASDPSHTTVDLESYRAKLDQRSYELNAASVELTQQIIRVWNPDDSKAEASRLKLTADGQYLKVVVEDNIGVEVELDQRSEGFQWLVSFFIVFFAEVKGKHKNTVLLLDEPGVSLHALKQREFRKTISMLADENQTLYSTHSPFLVGPDELDLVRVVELTDRAVGTKVHTTVSSSDPAALLPLQEALGYDLAQSLFASQRNLILEGLTDYWYIEAISNLLREGGKGALHDKIALVPANTASKIVYFATILTSHNLKVAALLDSDNAGDQAAKQEILVHRLGNKRILRTSDYTVPKIDHAEIEDLLRDTLVEVAKSDLSWDITTAIASATDKPIIDTFSKTIGKEFTKYKLAKAFLRWSRDHSIADLASHEVEGCTNLINAINAALK</sequence>
<feature type="domain" description="Endonuclease GajA/Old nuclease/RecF-like AAA" evidence="1">
    <location>
        <begin position="3"/>
        <end position="50"/>
    </location>
</feature>
<dbReference type="InterPro" id="IPR027417">
    <property type="entry name" value="P-loop_NTPase"/>
</dbReference>
<protein>
    <recommendedName>
        <fullName evidence="1">Endonuclease GajA/Old nuclease/RecF-like AAA domain-containing protein</fullName>
    </recommendedName>
</protein>
<dbReference type="PANTHER" id="PTHR43581">
    <property type="entry name" value="ATP/GTP PHOSPHATASE"/>
    <property type="match status" value="1"/>
</dbReference>
<dbReference type="Gene3D" id="3.40.50.300">
    <property type="entry name" value="P-loop containing nucleotide triphosphate hydrolases"/>
    <property type="match status" value="1"/>
</dbReference>
<dbReference type="InterPro" id="IPR041685">
    <property type="entry name" value="AAA_GajA/Old/RecF-like"/>
</dbReference>
<dbReference type="PANTHER" id="PTHR43581:SF3">
    <property type="entry name" value="AAA+ ATPASE DOMAIN-CONTAINING PROTEIN"/>
    <property type="match status" value="1"/>
</dbReference>
<proteinExistence type="predicted"/>
<comment type="caution">
    <text evidence="2">The sequence shown here is derived from an EMBL/GenBank/DDBJ whole genome shotgun (WGS) entry which is preliminary data.</text>
</comment>
<name>A0A3M3A922_PSEA0</name>
<gene>
    <name evidence="2" type="ORF">ALQ86_03472</name>
</gene>
<dbReference type="Pfam" id="PF13175">
    <property type="entry name" value="AAA_15"/>
    <property type="match status" value="2"/>
</dbReference>
<evidence type="ECO:0000313" key="2">
    <source>
        <dbReference type="EMBL" id="RML96939.1"/>
    </source>
</evidence>
<dbReference type="SUPFAM" id="SSF52540">
    <property type="entry name" value="P-loop containing nucleoside triphosphate hydrolases"/>
    <property type="match status" value="1"/>
</dbReference>
<dbReference type="EMBL" id="RBOA01000390">
    <property type="protein sequence ID" value="RML96939.1"/>
    <property type="molecule type" value="Genomic_DNA"/>
</dbReference>
<dbReference type="Proteomes" id="UP000272627">
    <property type="component" value="Unassembled WGS sequence"/>
</dbReference>
<organism evidence="2 3">
    <name type="scientific">Pseudomonas amygdali pv. eriobotryae</name>
    <dbReference type="NCBI Taxonomy" id="129137"/>
    <lineage>
        <taxon>Bacteria</taxon>
        <taxon>Pseudomonadati</taxon>
        <taxon>Pseudomonadota</taxon>
        <taxon>Gammaproteobacteria</taxon>
        <taxon>Pseudomonadales</taxon>
        <taxon>Pseudomonadaceae</taxon>
        <taxon>Pseudomonas</taxon>
        <taxon>Pseudomonas amygdali</taxon>
    </lineage>
</organism>